<protein>
    <submittedName>
        <fullName evidence="2">Uncharacterized protein</fullName>
    </submittedName>
</protein>
<comment type="caution">
    <text evidence="2">The sequence shown here is derived from an EMBL/GenBank/DDBJ whole genome shotgun (WGS) entry which is preliminary data.</text>
</comment>
<keyword evidence="1" id="KW-0812">Transmembrane</keyword>
<dbReference type="Proteomes" id="UP001596516">
    <property type="component" value="Unassembled WGS sequence"/>
</dbReference>
<keyword evidence="3" id="KW-1185">Reference proteome</keyword>
<evidence type="ECO:0000313" key="3">
    <source>
        <dbReference type="Proteomes" id="UP001596516"/>
    </source>
</evidence>
<accession>A0ABW2UNK7</accession>
<dbReference type="RefSeq" id="WP_377405865.1">
    <property type="nucleotide sequence ID" value="NZ_JBHTFQ010000009.1"/>
</dbReference>
<evidence type="ECO:0000256" key="1">
    <source>
        <dbReference type="SAM" id="Phobius"/>
    </source>
</evidence>
<keyword evidence="1" id="KW-0472">Membrane</keyword>
<reference evidence="3" key="1">
    <citation type="journal article" date="2019" name="Int. J. Syst. Evol. Microbiol.">
        <title>The Global Catalogue of Microorganisms (GCM) 10K type strain sequencing project: providing services to taxonomists for standard genome sequencing and annotation.</title>
        <authorList>
            <consortium name="The Broad Institute Genomics Platform"/>
            <consortium name="The Broad Institute Genome Sequencing Center for Infectious Disease"/>
            <person name="Wu L."/>
            <person name="Ma J."/>
        </authorList>
    </citation>
    <scope>NUCLEOTIDE SEQUENCE [LARGE SCALE GENOMIC DNA]</scope>
    <source>
        <strain evidence="3">CGMCC 1.12750</strain>
    </source>
</reference>
<feature type="transmembrane region" description="Helical" evidence="1">
    <location>
        <begin position="37"/>
        <end position="58"/>
    </location>
</feature>
<gene>
    <name evidence="2" type="ORF">ACFQXB_16015</name>
</gene>
<proteinExistence type="predicted"/>
<keyword evidence="1" id="KW-1133">Transmembrane helix</keyword>
<dbReference type="EMBL" id="JBHTFQ010000009">
    <property type="protein sequence ID" value="MFC7705695.1"/>
    <property type="molecule type" value="Genomic_DNA"/>
</dbReference>
<organism evidence="2 3">
    <name type="scientific">Plastorhodobacter daqingensis</name>
    <dbReference type="NCBI Taxonomy" id="1387281"/>
    <lineage>
        <taxon>Bacteria</taxon>
        <taxon>Pseudomonadati</taxon>
        <taxon>Pseudomonadota</taxon>
        <taxon>Alphaproteobacteria</taxon>
        <taxon>Rhodobacterales</taxon>
        <taxon>Paracoccaceae</taxon>
        <taxon>Plastorhodobacter</taxon>
    </lineage>
</organism>
<name>A0ABW2UNK7_9RHOB</name>
<sequence>MSFVRPEVAAVVHRWREVIVAGAVLCAGTWLMGRGGWLLAALGGVALVAGGALLVVALRRLRFQRAVTDPGVVEVLEGQISYMGPETGGWVALSDLAEIAHARDGSGSAWWLRETGGRSLAIPVAAQGAGQLFDVFAALPGMDMQRLLRVLDSTGHGRQSLWLRDAGPALTWRAQGDRSCR</sequence>
<evidence type="ECO:0000313" key="2">
    <source>
        <dbReference type="EMBL" id="MFC7705695.1"/>
    </source>
</evidence>